<feature type="transmembrane region" description="Helical" evidence="1">
    <location>
        <begin position="139"/>
        <end position="162"/>
    </location>
</feature>
<reference evidence="2 3" key="1">
    <citation type="submission" date="2014-03" db="EMBL/GenBank/DDBJ databases">
        <title>The draft genome sequence of Marivita geojedonensis KCTC 23882.</title>
        <authorList>
            <person name="Lai Q."/>
            <person name="Shao Z."/>
        </authorList>
    </citation>
    <scope>NUCLEOTIDE SEQUENCE [LARGE SCALE GENOMIC DNA]</scope>
    <source>
        <strain evidence="2 3">DPG-138</strain>
    </source>
</reference>
<comment type="caution">
    <text evidence="2">The sequence shown here is derived from an EMBL/GenBank/DDBJ whole genome shotgun (WGS) entry which is preliminary data.</text>
</comment>
<protein>
    <submittedName>
        <fullName evidence="2">Membrane protein</fullName>
    </submittedName>
</protein>
<dbReference type="OrthoDB" id="7629477at2"/>
<dbReference type="EMBL" id="JFKC01000001">
    <property type="protein sequence ID" value="OSQ53016.1"/>
    <property type="molecule type" value="Genomic_DNA"/>
</dbReference>
<dbReference type="RefSeq" id="WP_085634665.1">
    <property type="nucleotide sequence ID" value="NZ_JFKC01000001.1"/>
</dbReference>
<keyword evidence="3" id="KW-1185">Reference proteome</keyword>
<organism evidence="2 3">
    <name type="scientific">Marivita geojedonensis</name>
    <dbReference type="NCBI Taxonomy" id="1123756"/>
    <lineage>
        <taxon>Bacteria</taxon>
        <taxon>Pseudomonadati</taxon>
        <taxon>Pseudomonadota</taxon>
        <taxon>Alphaproteobacteria</taxon>
        <taxon>Rhodobacterales</taxon>
        <taxon>Roseobacteraceae</taxon>
        <taxon>Marivita</taxon>
    </lineage>
</organism>
<keyword evidence="1" id="KW-1133">Transmembrane helix</keyword>
<name>A0A1X4NQ45_9RHOB</name>
<dbReference type="AlphaFoldDB" id="A0A1X4NQ45"/>
<dbReference type="Proteomes" id="UP000193926">
    <property type="component" value="Unassembled WGS sequence"/>
</dbReference>
<sequence>MMDSGLLQLWGMRALFVLLALLILFFHLLPLDPAPSRWAGPDVLVAMVFAWAVRRPDYVPILLVAATLLLADMMLQRPPGLWSVLVVCAAEWLKSRERRQRETTFVLEWLTFAGTLIVITILYRAVMMILILAPGTLTLSLVQVLMTIAVYPLVVGVSYFLFGVRRAAPGDVDRLGRTQ</sequence>
<keyword evidence="1" id="KW-0472">Membrane</keyword>
<gene>
    <name evidence="2" type="ORF">MGEO_00085</name>
</gene>
<evidence type="ECO:0000256" key="1">
    <source>
        <dbReference type="SAM" id="Phobius"/>
    </source>
</evidence>
<keyword evidence="1" id="KW-0812">Transmembrane</keyword>
<evidence type="ECO:0000313" key="2">
    <source>
        <dbReference type="EMBL" id="OSQ53016.1"/>
    </source>
</evidence>
<dbReference type="STRING" id="1123756.MGEO_00085"/>
<evidence type="ECO:0000313" key="3">
    <source>
        <dbReference type="Proteomes" id="UP000193926"/>
    </source>
</evidence>
<feature type="transmembrane region" description="Helical" evidence="1">
    <location>
        <begin position="106"/>
        <end position="133"/>
    </location>
</feature>
<proteinExistence type="predicted"/>
<accession>A0A1X4NQ45</accession>